<keyword evidence="5 8" id="KW-0645">Protease</keyword>
<evidence type="ECO:0000313" key="11">
    <source>
        <dbReference type="EMBL" id="EOL41647.1"/>
    </source>
</evidence>
<evidence type="ECO:0000256" key="5">
    <source>
        <dbReference type="ARBA" id="ARBA00022670"/>
    </source>
</evidence>
<evidence type="ECO:0000313" key="12">
    <source>
        <dbReference type="Proteomes" id="UP000013785"/>
    </source>
</evidence>
<dbReference type="GO" id="GO:0004252">
    <property type="term" value="F:serine-type endopeptidase activity"/>
    <property type="evidence" value="ECO:0007669"/>
    <property type="project" value="InterPro"/>
</dbReference>
<dbReference type="InterPro" id="IPR000223">
    <property type="entry name" value="Pept_S26A_signal_pept_1"/>
</dbReference>
<proteinExistence type="inferred from homology"/>
<dbReference type="SUPFAM" id="SSF51306">
    <property type="entry name" value="LexA/Signal peptidase"/>
    <property type="match status" value="1"/>
</dbReference>
<feature type="domain" description="Peptidase S26" evidence="10">
    <location>
        <begin position="9"/>
        <end position="183"/>
    </location>
</feature>
<comment type="subcellular location">
    <subcellularLocation>
        <location evidence="2">Cell membrane</location>
        <topology evidence="2">Single-pass type II membrane protein</topology>
    </subcellularLocation>
    <subcellularLocation>
        <location evidence="9">Membrane</location>
        <topology evidence="9">Single-pass type II membrane protein</topology>
    </subcellularLocation>
</comment>
<dbReference type="GO" id="GO:0006465">
    <property type="term" value="P:signal peptide processing"/>
    <property type="evidence" value="ECO:0007669"/>
    <property type="project" value="InterPro"/>
</dbReference>
<dbReference type="EC" id="3.4.21.89" evidence="4 8"/>
<dbReference type="InterPro" id="IPR019756">
    <property type="entry name" value="Pept_S26A_signal_pept_1_Ser-AS"/>
</dbReference>
<name>R3W1V8_9ENTE</name>
<evidence type="ECO:0000256" key="9">
    <source>
        <dbReference type="RuleBase" id="RU362042"/>
    </source>
</evidence>
<dbReference type="STRING" id="154621.RV11_GL002830"/>
<dbReference type="InterPro" id="IPR019533">
    <property type="entry name" value="Peptidase_S26"/>
</dbReference>
<dbReference type="PROSITE" id="PS00501">
    <property type="entry name" value="SPASE_I_1"/>
    <property type="match status" value="1"/>
</dbReference>
<keyword evidence="12" id="KW-1185">Reference proteome</keyword>
<dbReference type="InterPro" id="IPR019758">
    <property type="entry name" value="Pept_S26A_signal_pept_1_CS"/>
</dbReference>
<comment type="caution">
    <text evidence="11">The sequence shown here is derived from an EMBL/GenBank/DDBJ whole genome shotgun (WGS) entry which is preliminary data.</text>
</comment>
<dbReference type="InterPro" id="IPR036286">
    <property type="entry name" value="LexA/Signal_pep-like_sf"/>
</dbReference>
<feature type="active site" evidence="7">
    <location>
        <position position="37"/>
    </location>
</feature>
<reference evidence="11 12" key="1">
    <citation type="submission" date="2013-02" db="EMBL/GenBank/DDBJ databases">
        <title>The Genome Sequence of Enterococcus phoeniculicola BAA-412.</title>
        <authorList>
            <consortium name="The Broad Institute Genome Sequencing Platform"/>
            <consortium name="The Broad Institute Genome Sequencing Center for Infectious Disease"/>
            <person name="Earl A.M."/>
            <person name="Gilmore M.S."/>
            <person name="Lebreton F."/>
            <person name="Walker B."/>
            <person name="Young S.K."/>
            <person name="Zeng Q."/>
            <person name="Gargeya S."/>
            <person name="Fitzgerald M."/>
            <person name="Haas B."/>
            <person name="Abouelleil A."/>
            <person name="Alvarado L."/>
            <person name="Arachchi H.M."/>
            <person name="Berlin A.M."/>
            <person name="Chapman S.B."/>
            <person name="Dewar J."/>
            <person name="Goldberg J."/>
            <person name="Griggs A."/>
            <person name="Gujja S."/>
            <person name="Hansen M."/>
            <person name="Howarth C."/>
            <person name="Imamovic A."/>
            <person name="Larimer J."/>
            <person name="McCowan C."/>
            <person name="Murphy C."/>
            <person name="Neiman D."/>
            <person name="Pearson M."/>
            <person name="Priest M."/>
            <person name="Roberts A."/>
            <person name="Saif S."/>
            <person name="Shea T."/>
            <person name="Sisk P."/>
            <person name="Sykes S."/>
            <person name="Wortman J."/>
            <person name="Nusbaum C."/>
            <person name="Birren B."/>
        </authorList>
    </citation>
    <scope>NUCLEOTIDE SEQUENCE [LARGE SCALE GENOMIC DNA]</scope>
    <source>
        <strain evidence="11 12">ATCC BAA-412</strain>
    </source>
</reference>
<evidence type="ECO:0000256" key="3">
    <source>
        <dbReference type="ARBA" id="ARBA00009370"/>
    </source>
</evidence>
<comment type="similarity">
    <text evidence="3 9">Belongs to the peptidase S26 family.</text>
</comment>
<evidence type="ECO:0000256" key="7">
    <source>
        <dbReference type="PIRSR" id="PIRSR600223-1"/>
    </source>
</evidence>
<evidence type="ECO:0000256" key="2">
    <source>
        <dbReference type="ARBA" id="ARBA00004401"/>
    </source>
</evidence>
<dbReference type="PANTHER" id="PTHR43390">
    <property type="entry name" value="SIGNAL PEPTIDASE I"/>
    <property type="match status" value="1"/>
</dbReference>
<dbReference type="PROSITE" id="PS00760">
    <property type="entry name" value="SPASE_I_2"/>
    <property type="match status" value="1"/>
</dbReference>
<organism evidence="11 12">
    <name type="scientific">Enterococcus phoeniculicola ATCC BAA-412</name>
    <dbReference type="NCBI Taxonomy" id="1158610"/>
    <lineage>
        <taxon>Bacteria</taxon>
        <taxon>Bacillati</taxon>
        <taxon>Bacillota</taxon>
        <taxon>Bacilli</taxon>
        <taxon>Lactobacillales</taxon>
        <taxon>Enterococcaceae</taxon>
        <taxon>Enterococcus</taxon>
    </lineage>
</organism>
<accession>R3W1V8</accession>
<sequence>MVMKNFLKNWGPMFLLIILVLAARIFVFTPITVKGHSMDPTLQDGQKLISSKISSYDRMDIITTSEPDDPDRLIVKRLIGLPGDTVVMKNEKLTINGKEYEEEYLDEFKKMFAEDKLQKEYDYDENFQAIASQATQFTQDFEVTIPEGQYLVLGDNRPISKDSRSFGLVDKKYMHGKAVFRYWPLNKISLF</sequence>
<protein>
    <recommendedName>
        <fullName evidence="4 8">Signal peptidase I</fullName>
        <ecNumber evidence="4 8">3.4.21.89</ecNumber>
    </recommendedName>
</protein>
<evidence type="ECO:0000259" key="10">
    <source>
        <dbReference type="Pfam" id="PF10502"/>
    </source>
</evidence>
<evidence type="ECO:0000256" key="4">
    <source>
        <dbReference type="ARBA" id="ARBA00013208"/>
    </source>
</evidence>
<evidence type="ECO:0000256" key="8">
    <source>
        <dbReference type="RuleBase" id="RU003993"/>
    </source>
</evidence>
<gene>
    <name evidence="11" type="ORF">UC3_03212</name>
</gene>
<dbReference type="PANTHER" id="PTHR43390:SF1">
    <property type="entry name" value="CHLOROPLAST PROCESSING PEPTIDASE"/>
    <property type="match status" value="1"/>
</dbReference>
<dbReference type="PATRIC" id="fig|1158610.3.peg.3200"/>
<keyword evidence="6 8" id="KW-0378">Hydrolase</keyword>
<dbReference type="Pfam" id="PF10502">
    <property type="entry name" value="Peptidase_S26"/>
    <property type="match status" value="1"/>
</dbReference>
<evidence type="ECO:0000256" key="1">
    <source>
        <dbReference type="ARBA" id="ARBA00000677"/>
    </source>
</evidence>
<feature type="active site" evidence="7">
    <location>
        <position position="76"/>
    </location>
</feature>
<dbReference type="PRINTS" id="PR00727">
    <property type="entry name" value="LEADERPTASE"/>
</dbReference>
<dbReference type="GO" id="GO:0009003">
    <property type="term" value="F:signal peptidase activity"/>
    <property type="evidence" value="ECO:0007669"/>
    <property type="project" value="UniProtKB-EC"/>
</dbReference>
<dbReference type="EMBL" id="AJAT01000018">
    <property type="protein sequence ID" value="EOL41647.1"/>
    <property type="molecule type" value="Genomic_DNA"/>
</dbReference>
<dbReference type="HOGENOM" id="CLU_028723_5_0_9"/>
<dbReference type="CDD" id="cd06530">
    <property type="entry name" value="S26_SPase_I"/>
    <property type="match status" value="1"/>
</dbReference>
<dbReference type="InterPro" id="IPR019757">
    <property type="entry name" value="Pept_S26A_signal_pept_1_Lys-AS"/>
</dbReference>
<dbReference type="eggNOG" id="COG0681">
    <property type="taxonomic scope" value="Bacteria"/>
</dbReference>
<dbReference type="AlphaFoldDB" id="R3W1V8"/>
<dbReference type="PROSITE" id="PS00761">
    <property type="entry name" value="SPASE_I_3"/>
    <property type="match status" value="1"/>
</dbReference>
<dbReference type="Proteomes" id="UP000013785">
    <property type="component" value="Unassembled WGS sequence"/>
</dbReference>
<dbReference type="GO" id="GO:0005886">
    <property type="term" value="C:plasma membrane"/>
    <property type="evidence" value="ECO:0007669"/>
    <property type="project" value="UniProtKB-SubCell"/>
</dbReference>
<evidence type="ECO:0000256" key="6">
    <source>
        <dbReference type="ARBA" id="ARBA00022801"/>
    </source>
</evidence>
<dbReference type="Gene3D" id="2.10.109.10">
    <property type="entry name" value="Umud Fragment, subunit A"/>
    <property type="match status" value="1"/>
</dbReference>
<comment type="catalytic activity">
    <reaction evidence="1 8">
        <text>Cleavage of hydrophobic, N-terminal signal or leader sequences from secreted and periplasmic proteins.</text>
        <dbReference type="EC" id="3.4.21.89"/>
    </reaction>
</comment>
<dbReference type="NCBIfam" id="TIGR02227">
    <property type="entry name" value="sigpep_I_bact"/>
    <property type="match status" value="1"/>
</dbReference>